<organism evidence="2 3">
    <name type="scientific">Pseudomonas coronafaciens pv. striafaciens</name>
    <dbReference type="NCBI Taxonomy" id="235276"/>
    <lineage>
        <taxon>Bacteria</taxon>
        <taxon>Pseudomonadati</taxon>
        <taxon>Pseudomonadota</taxon>
        <taxon>Gammaproteobacteria</taxon>
        <taxon>Pseudomonadales</taxon>
        <taxon>Pseudomonadaceae</taxon>
        <taxon>Pseudomonas</taxon>
        <taxon>Pseudomonas coronafaciens</taxon>
    </lineage>
</organism>
<evidence type="ECO:0000313" key="3">
    <source>
        <dbReference type="Proteomes" id="UP000268004"/>
    </source>
</evidence>
<name>A0A3M4YC28_9PSED</name>
<feature type="domain" description="NAD(P)-binding" evidence="1">
    <location>
        <begin position="11"/>
        <end position="217"/>
    </location>
</feature>
<sequence>MANQHPILITGAAGEVGSVSGDIARRLIKQGYPVRAFVRTDDARAQALRDLGAEVFVGDLLKLADVVQALKGCRRIFFTMSVSPYYLDANLMMIAAALQQGNIEVFVNISNIEQSYMTFENMSAPTSDRLKWLGGLVDDWSPQQRAHWLSEQALNWSGLPAVNLRATIFIENPLLTWFPIKNVLDKGELNLPFAKAKLSPIAATDVAEVCTNILMTPDRHIGKAYALTGPELLSGTDIARELSGELGYDVHYVPQPLEASDQVLDSVLSERSAHTAAHLKNLTRLIAGGRYEEVTDTLEQLLGRRPTSLKEALASNERVQRARKQE</sequence>
<dbReference type="PANTHER" id="PTHR43162">
    <property type="match status" value="1"/>
</dbReference>
<accession>A0A3M4YC28</accession>
<protein>
    <submittedName>
        <fullName evidence="2">Hydroxylase</fullName>
    </submittedName>
</protein>
<dbReference type="PANTHER" id="PTHR43162:SF1">
    <property type="entry name" value="PRESTALK A DIFFERENTIATION PROTEIN A"/>
    <property type="match status" value="1"/>
</dbReference>
<dbReference type="InterPro" id="IPR036291">
    <property type="entry name" value="NAD(P)-bd_dom_sf"/>
</dbReference>
<dbReference type="Gene3D" id="3.40.50.720">
    <property type="entry name" value="NAD(P)-binding Rossmann-like Domain"/>
    <property type="match status" value="1"/>
</dbReference>
<proteinExistence type="predicted"/>
<dbReference type="EMBL" id="RBSD01000106">
    <property type="protein sequence ID" value="RMR86255.1"/>
    <property type="molecule type" value="Genomic_DNA"/>
</dbReference>
<reference evidence="2 3" key="1">
    <citation type="submission" date="2018-08" db="EMBL/GenBank/DDBJ databases">
        <title>Recombination of ecologically and evolutionarily significant loci maintains genetic cohesion in the Pseudomonas syringae species complex.</title>
        <authorList>
            <person name="Dillon M."/>
            <person name="Thakur S."/>
            <person name="Almeida R.N.D."/>
            <person name="Weir B.S."/>
            <person name="Guttman D.S."/>
        </authorList>
    </citation>
    <scope>NUCLEOTIDE SEQUENCE [LARGE SCALE GENOMIC DNA]</scope>
    <source>
        <strain evidence="2 3">ICMP 4996</strain>
    </source>
</reference>
<dbReference type="Pfam" id="PF13460">
    <property type="entry name" value="NAD_binding_10"/>
    <property type="match status" value="1"/>
</dbReference>
<dbReference type="InterPro" id="IPR051604">
    <property type="entry name" value="Ergot_Alk_Oxidoreductase"/>
</dbReference>
<evidence type="ECO:0000259" key="1">
    <source>
        <dbReference type="Pfam" id="PF13460"/>
    </source>
</evidence>
<dbReference type="Proteomes" id="UP000268004">
    <property type="component" value="Unassembled WGS sequence"/>
</dbReference>
<dbReference type="SUPFAM" id="SSF51735">
    <property type="entry name" value="NAD(P)-binding Rossmann-fold domains"/>
    <property type="match status" value="1"/>
</dbReference>
<evidence type="ECO:0000313" key="2">
    <source>
        <dbReference type="EMBL" id="RMR86255.1"/>
    </source>
</evidence>
<dbReference type="RefSeq" id="WP_183132906.1">
    <property type="nucleotide sequence ID" value="NZ_RBSD01000106.1"/>
</dbReference>
<dbReference type="AlphaFoldDB" id="A0A3M4YC28"/>
<gene>
    <name evidence="2" type="ORF">ALP78_02118</name>
</gene>
<dbReference type="InterPro" id="IPR016040">
    <property type="entry name" value="NAD(P)-bd_dom"/>
</dbReference>
<comment type="caution">
    <text evidence="2">The sequence shown here is derived from an EMBL/GenBank/DDBJ whole genome shotgun (WGS) entry which is preliminary data.</text>
</comment>